<evidence type="ECO:0000313" key="3">
    <source>
        <dbReference type="Proteomes" id="UP001642900"/>
    </source>
</evidence>
<organism evidence="2 3">
    <name type="scientific">Allomesorhizobium camelthorni</name>
    <dbReference type="NCBI Taxonomy" id="475069"/>
    <lineage>
        <taxon>Bacteria</taxon>
        <taxon>Pseudomonadati</taxon>
        <taxon>Pseudomonadota</taxon>
        <taxon>Alphaproteobacteria</taxon>
        <taxon>Hyphomicrobiales</taxon>
        <taxon>Phyllobacteriaceae</taxon>
        <taxon>Allomesorhizobium</taxon>
    </lineage>
</organism>
<evidence type="ECO:0000259" key="1">
    <source>
        <dbReference type="PROSITE" id="PS51459"/>
    </source>
</evidence>
<dbReference type="Gene3D" id="1.10.3290.10">
    <property type="entry name" value="Fido-like domain"/>
    <property type="match status" value="1"/>
</dbReference>
<dbReference type="InterPro" id="IPR003812">
    <property type="entry name" value="Fido"/>
</dbReference>
<dbReference type="PANTHER" id="PTHR13504:SF38">
    <property type="entry name" value="FIDO DOMAIN-CONTAINING PROTEIN"/>
    <property type="match status" value="1"/>
</dbReference>
<protein>
    <submittedName>
        <fullName evidence="2">Fic family protein</fullName>
    </submittedName>
</protein>
<sequence>MTTEPEVLTKKRELETLRRRIAPGSLDALEHSHRIDITYTSCALDGNTLTAGETALLLEKGIAIGGKPIAHHLQVMDHAQALELVADMAEEDRKSTRIRPLTETAVRVINYTLLARTKAGASTAYTKQAEDGTWKSDVDGPPPSMIDFCTWLKGQPDTPETAFEAHHRLGVIRPFVNANANTARLLMNYILLRGDYPAIAVRAEDGPAYLAALDTTDSDDRNTALSAILFSRLDQALDLYLSAAGQAQAFADHQPKREP</sequence>
<dbReference type="EMBL" id="JAAKZF010000057">
    <property type="protein sequence ID" value="NGO54588.1"/>
    <property type="molecule type" value="Genomic_DNA"/>
</dbReference>
<proteinExistence type="predicted"/>
<dbReference type="RefSeq" id="WP_165032925.1">
    <property type="nucleotide sequence ID" value="NZ_JAAKZF010000057.1"/>
</dbReference>
<dbReference type="InterPro" id="IPR036597">
    <property type="entry name" value="Fido-like_dom_sf"/>
</dbReference>
<dbReference type="SUPFAM" id="SSF140931">
    <property type="entry name" value="Fic-like"/>
    <property type="match status" value="1"/>
</dbReference>
<dbReference type="InterPro" id="IPR040198">
    <property type="entry name" value="Fido_containing"/>
</dbReference>
<feature type="domain" description="Fido" evidence="1">
    <location>
        <begin position="101"/>
        <end position="231"/>
    </location>
</feature>
<dbReference type="Proteomes" id="UP001642900">
    <property type="component" value="Unassembled WGS sequence"/>
</dbReference>
<dbReference type="AlphaFoldDB" id="A0A6G4WJQ0"/>
<gene>
    <name evidence="2" type="ORF">G6N73_26270</name>
</gene>
<reference evidence="2 3" key="1">
    <citation type="submission" date="2020-02" db="EMBL/GenBank/DDBJ databases">
        <title>Genome sequence of strain CCNWXJ40-4.</title>
        <authorList>
            <person name="Gao J."/>
            <person name="Sun J."/>
        </authorList>
    </citation>
    <scope>NUCLEOTIDE SEQUENCE [LARGE SCALE GENOMIC DNA]</scope>
    <source>
        <strain evidence="2 3">CCNWXJ 40-4</strain>
    </source>
</reference>
<dbReference type="PANTHER" id="PTHR13504">
    <property type="entry name" value="FIDO DOMAIN-CONTAINING PROTEIN DDB_G0283145"/>
    <property type="match status" value="1"/>
</dbReference>
<name>A0A6G4WJQ0_9HYPH</name>
<evidence type="ECO:0000313" key="2">
    <source>
        <dbReference type="EMBL" id="NGO54588.1"/>
    </source>
</evidence>
<keyword evidence="3" id="KW-1185">Reference proteome</keyword>
<dbReference type="PROSITE" id="PS51459">
    <property type="entry name" value="FIDO"/>
    <property type="match status" value="1"/>
</dbReference>
<dbReference type="Pfam" id="PF02661">
    <property type="entry name" value="Fic"/>
    <property type="match status" value="1"/>
</dbReference>
<comment type="caution">
    <text evidence="2">The sequence shown here is derived from an EMBL/GenBank/DDBJ whole genome shotgun (WGS) entry which is preliminary data.</text>
</comment>
<accession>A0A6G4WJQ0</accession>